<gene>
    <name evidence="2" type="ORF">O181_116556</name>
</gene>
<organism evidence="2 3">
    <name type="scientific">Austropuccinia psidii MF-1</name>
    <dbReference type="NCBI Taxonomy" id="1389203"/>
    <lineage>
        <taxon>Eukaryota</taxon>
        <taxon>Fungi</taxon>
        <taxon>Dikarya</taxon>
        <taxon>Basidiomycota</taxon>
        <taxon>Pucciniomycotina</taxon>
        <taxon>Pucciniomycetes</taxon>
        <taxon>Pucciniales</taxon>
        <taxon>Sphaerophragmiaceae</taxon>
        <taxon>Austropuccinia</taxon>
    </lineage>
</organism>
<keyword evidence="1" id="KW-0175">Coiled coil</keyword>
<dbReference type="AlphaFoldDB" id="A0A9Q3KA86"/>
<accession>A0A9Q3KA86</accession>
<protein>
    <submittedName>
        <fullName evidence="2">Uncharacterized protein</fullName>
    </submittedName>
</protein>
<evidence type="ECO:0000313" key="3">
    <source>
        <dbReference type="Proteomes" id="UP000765509"/>
    </source>
</evidence>
<dbReference type="EMBL" id="AVOT02099282">
    <property type="protein sequence ID" value="MBW0576841.1"/>
    <property type="molecule type" value="Genomic_DNA"/>
</dbReference>
<reference evidence="2" key="1">
    <citation type="submission" date="2021-03" db="EMBL/GenBank/DDBJ databases">
        <title>Draft genome sequence of rust myrtle Austropuccinia psidii MF-1, a brazilian biotype.</title>
        <authorList>
            <person name="Quecine M.C."/>
            <person name="Pachon D.M.R."/>
            <person name="Bonatelli M.L."/>
            <person name="Correr F.H."/>
            <person name="Franceschini L.M."/>
            <person name="Leite T.F."/>
            <person name="Margarido G.R.A."/>
            <person name="Almeida C.A."/>
            <person name="Ferrarezi J.A."/>
            <person name="Labate C.A."/>
        </authorList>
    </citation>
    <scope>NUCLEOTIDE SEQUENCE</scope>
    <source>
        <strain evidence="2">MF-1</strain>
    </source>
</reference>
<keyword evidence="3" id="KW-1185">Reference proteome</keyword>
<evidence type="ECO:0000313" key="2">
    <source>
        <dbReference type="EMBL" id="MBW0576841.1"/>
    </source>
</evidence>
<dbReference type="Proteomes" id="UP000765509">
    <property type="component" value="Unassembled WGS sequence"/>
</dbReference>
<evidence type="ECO:0000256" key="1">
    <source>
        <dbReference type="SAM" id="Coils"/>
    </source>
</evidence>
<proteinExistence type="predicted"/>
<feature type="coiled-coil region" evidence="1">
    <location>
        <begin position="33"/>
        <end position="60"/>
    </location>
</feature>
<sequence>MMPSDQTNSLGNQEGSALPYDNNEAYNLSMRFLEQMHWKRDQLLEEIAKLQAKDQAQDHEIAVLGEQLGMQDIQIDYLQAHALHDLNQLEACLLALLP</sequence>
<name>A0A9Q3KA86_9BASI</name>
<comment type="caution">
    <text evidence="2">The sequence shown here is derived from an EMBL/GenBank/DDBJ whole genome shotgun (WGS) entry which is preliminary data.</text>
</comment>